<evidence type="ECO:0000313" key="2">
    <source>
        <dbReference type="Proteomes" id="UP000033035"/>
    </source>
</evidence>
<organism evidence="1 2">
    <name type="scientific">Parabacteroides gordonii MS-1 = DSM 23371</name>
    <dbReference type="NCBI Taxonomy" id="1203610"/>
    <lineage>
        <taxon>Bacteria</taxon>
        <taxon>Pseudomonadati</taxon>
        <taxon>Bacteroidota</taxon>
        <taxon>Bacteroidia</taxon>
        <taxon>Bacteroidales</taxon>
        <taxon>Tannerellaceae</taxon>
        <taxon>Parabacteroides</taxon>
    </lineage>
</organism>
<comment type="caution">
    <text evidence="1">The sequence shown here is derived from an EMBL/GenBank/DDBJ whole genome shotgun (WGS) entry which is preliminary data.</text>
</comment>
<evidence type="ECO:0000313" key="1">
    <source>
        <dbReference type="EMBL" id="KKB55313.1"/>
    </source>
</evidence>
<dbReference type="RefSeq" id="WP_052349913.1">
    <property type="nucleotide sequence ID" value="NZ_KE386764.1"/>
</dbReference>
<proteinExistence type="predicted"/>
<keyword evidence="2" id="KW-1185">Reference proteome</keyword>
<dbReference type="STRING" id="1203610.HMPREF1536_02778"/>
<reference evidence="1 2" key="1">
    <citation type="submission" date="2013-04" db="EMBL/GenBank/DDBJ databases">
        <title>The Genome Sequence of Parabacteroides gordonii DSM 23371.</title>
        <authorList>
            <consortium name="The Broad Institute Genomics Platform"/>
            <person name="Earl A."/>
            <person name="Ward D."/>
            <person name="Feldgarden M."/>
            <person name="Gevers D."/>
            <person name="Martens E."/>
            <person name="Sakamoto M."/>
            <person name="Benno Y."/>
            <person name="Suzuki N."/>
            <person name="Matsunaga N."/>
            <person name="Koshihara K."/>
            <person name="Seki M."/>
            <person name="Komiya H."/>
            <person name="Walker B."/>
            <person name="Young S."/>
            <person name="Zeng Q."/>
            <person name="Gargeya S."/>
            <person name="Fitzgerald M."/>
            <person name="Haas B."/>
            <person name="Abouelleil A."/>
            <person name="Allen A.W."/>
            <person name="Alvarado L."/>
            <person name="Arachchi H.M."/>
            <person name="Berlin A.M."/>
            <person name="Chapman S.B."/>
            <person name="Gainer-Dewar J."/>
            <person name="Goldberg J."/>
            <person name="Griggs A."/>
            <person name="Gujja S."/>
            <person name="Hansen M."/>
            <person name="Howarth C."/>
            <person name="Imamovic A."/>
            <person name="Ireland A."/>
            <person name="Larimer J."/>
            <person name="McCowan C."/>
            <person name="Murphy C."/>
            <person name="Pearson M."/>
            <person name="Poon T.W."/>
            <person name="Priest M."/>
            <person name="Roberts A."/>
            <person name="Saif S."/>
            <person name="Shea T."/>
            <person name="Sisk P."/>
            <person name="Sykes S."/>
            <person name="Wortman J."/>
            <person name="Nusbaum C."/>
            <person name="Birren B."/>
        </authorList>
    </citation>
    <scope>NUCLEOTIDE SEQUENCE [LARGE SCALE GENOMIC DNA]</scope>
    <source>
        <strain evidence="1 2">MS-1</strain>
    </source>
</reference>
<dbReference type="HOGENOM" id="CLU_927028_0_0_10"/>
<dbReference type="AlphaFoldDB" id="A0A0F5JC55"/>
<name>A0A0F5JC55_9BACT</name>
<sequence>MIVNWDEAYSRLYEIINAEGDSSKPYYYSGPKFMNILRECDYTVPIDYTQYINTRKERGLSTTRIIYYKDLLDSLSEENREKAYLSFIAQLTPYNLEKLDGLKKMFIKQGDQTIQKIEVPDPQLGEECYNDILLTIDKALKNLEQMERIYSKMGEEEIRDYLIPYLATRYKDTTATRESFNKSGKTDILLKHTDNSNLFVAECKIWKGAQGLHDAIYQLFDSYLTWRDSKVALLFFVHNVNLSAVIKTIKSEVPKHPYYDCYIKDSNETSFSYIFHFPTDTDRKIQLEIMVFHFPLKKED</sequence>
<accession>A0A0F5JC55</accession>
<gene>
    <name evidence="1" type="ORF">HMPREF1536_02778</name>
</gene>
<dbReference type="PATRIC" id="fig|1203610.3.peg.2844"/>
<dbReference type="EMBL" id="AQHW01000015">
    <property type="protein sequence ID" value="KKB55313.1"/>
    <property type="molecule type" value="Genomic_DNA"/>
</dbReference>
<dbReference type="Proteomes" id="UP000033035">
    <property type="component" value="Unassembled WGS sequence"/>
</dbReference>
<protein>
    <submittedName>
        <fullName evidence="1">Uncharacterized protein</fullName>
    </submittedName>
</protein>